<dbReference type="InterPro" id="IPR001155">
    <property type="entry name" value="OxRdtase_FMN_N"/>
</dbReference>
<keyword evidence="4" id="KW-1185">Reference proteome</keyword>
<dbReference type="RefSeq" id="WP_161743542.1">
    <property type="nucleotide sequence ID" value="NZ_JAAAMV010000009.1"/>
</dbReference>
<feature type="compositionally biased region" description="Basic and acidic residues" evidence="1">
    <location>
        <begin position="224"/>
        <end position="234"/>
    </location>
</feature>
<dbReference type="SUPFAM" id="SSF51395">
    <property type="entry name" value="FMN-linked oxidoreductases"/>
    <property type="match status" value="1"/>
</dbReference>
<dbReference type="PANTHER" id="PTHR22893">
    <property type="entry name" value="NADH OXIDOREDUCTASE-RELATED"/>
    <property type="match status" value="1"/>
</dbReference>
<evidence type="ECO:0000256" key="1">
    <source>
        <dbReference type="SAM" id="MobiDB-lite"/>
    </source>
</evidence>
<accession>A0ABW9XQ97</accession>
<evidence type="ECO:0000313" key="3">
    <source>
        <dbReference type="EMBL" id="NBD24726.1"/>
    </source>
</evidence>
<organism evidence="3 4">
    <name type="scientific">Paenibacillus glycinis</name>
    <dbReference type="NCBI Taxonomy" id="2697035"/>
    <lineage>
        <taxon>Bacteria</taxon>
        <taxon>Bacillati</taxon>
        <taxon>Bacillota</taxon>
        <taxon>Bacilli</taxon>
        <taxon>Bacillales</taxon>
        <taxon>Paenibacillaceae</taxon>
        <taxon>Paenibacillus</taxon>
    </lineage>
</organism>
<name>A0ABW9XQ97_9BACL</name>
<dbReference type="PANTHER" id="PTHR22893:SF91">
    <property type="entry name" value="NADPH DEHYDROGENASE 2-RELATED"/>
    <property type="match status" value="1"/>
</dbReference>
<feature type="domain" description="NADH:flavin oxidoreductase/NADH oxidase N-terminal" evidence="2">
    <location>
        <begin position="4"/>
        <end position="236"/>
    </location>
</feature>
<evidence type="ECO:0000313" key="4">
    <source>
        <dbReference type="Proteomes" id="UP000665561"/>
    </source>
</evidence>
<sequence length="270" mass="29410">MLTPYVLNRLPVKNRLVLSPMTRKSAEQDGRATEKMARYYSSFAEGGYGLLITEGVYKDEAYSQGYANQPGLASEPQVQAWKPVTAAVHAKGGKIVAQLMHAGALSQWNEYTDETAAPSAVKPVGLKMALFGSAGEYKTPRALTTADIRLIVEGFANAASNAKRAGFDGVELHAANGYLLDQFLTGYTNLREDEYGGTIDNRIRLIQETIRAVRGAGREVGSVRESAERLTEPSKKRRKASAGGIGSRTRRLIFFLRISLSQSSSRSACR</sequence>
<gene>
    <name evidence="3" type="ORF">GT019_12655</name>
</gene>
<evidence type="ECO:0000259" key="2">
    <source>
        <dbReference type="Pfam" id="PF00724"/>
    </source>
</evidence>
<feature type="region of interest" description="Disordered" evidence="1">
    <location>
        <begin position="224"/>
        <end position="244"/>
    </location>
</feature>
<proteinExistence type="predicted"/>
<dbReference type="Proteomes" id="UP000665561">
    <property type="component" value="Unassembled WGS sequence"/>
</dbReference>
<comment type="caution">
    <text evidence="3">The sequence shown here is derived from an EMBL/GenBank/DDBJ whole genome shotgun (WGS) entry which is preliminary data.</text>
</comment>
<dbReference type="InterPro" id="IPR013785">
    <property type="entry name" value="Aldolase_TIM"/>
</dbReference>
<protein>
    <recommendedName>
        <fullName evidence="2">NADH:flavin oxidoreductase/NADH oxidase N-terminal domain-containing protein</fullName>
    </recommendedName>
</protein>
<dbReference type="InterPro" id="IPR045247">
    <property type="entry name" value="Oye-like"/>
</dbReference>
<dbReference type="EMBL" id="JAAAMV010000009">
    <property type="protein sequence ID" value="NBD24726.1"/>
    <property type="molecule type" value="Genomic_DNA"/>
</dbReference>
<reference evidence="3 4" key="1">
    <citation type="submission" date="2020-01" db="EMBL/GenBank/DDBJ databases">
        <title>Paenibacillus soybeanensis sp. nov. isolated from the nodules of soybean (Glycine max(L.) Merr).</title>
        <authorList>
            <person name="Wang H."/>
        </authorList>
    </citation>
    <scope>NUCLEOTIDE SEQUENCE [LARGE SCALE GENOMIC DNA]</scope>
    <source>
        <strain evidence="3 4">T1</strain>
    </source>
</reference>
<dbReference type="Pfam" id="PF00724">
    <property type="entry name" value="Oxidored_FMN"/>
    <property type="match status" value="1"/>
</dbReference>
<dbReference type="Gene3D" id="3.20.20.70">
    <property type="entry name" value="Aldolase class I"/>
    <property type="match status" value="1"/>
</dbReference>